<dbReference type="SUPFAM" id="SSF55729">
    <property type="entry name" value="Acyl-CoA N-acyltransferases (Nat)"/>
    <property type="match status" value="1"/>
</dbReference>
<dbReference type="GO" id="GO:0016410">
    <property type="term" value="F:N-acyltransferase activity"/>
    <property type="evidence" value="ECO:0007669"/>
    <property type="project" value="TreeGrafter"/>
</dbReference>
<evidence type="ECO:0000256" key="3">
    <source>
        <dbReference type="ARBA" id="ARBA00020586"/>
    </source>
</evidence>
<comment type="function">
    <text evidence="1">Acyltransferase required for the direct transfer of medium- to long-chain fatty acyl moieties from a carrier protein (MbtL) on to the epsilon-amino group of lysine residue in the mycobactin core.</text>
</comment>
<evidence type="ECO:0000259" key="5">
    <source>
        <dbReference type="SMART" id="SM01006"/>
    </source>
</evidence>
<comment type="caution">
    <text evidence="6">The sequence shown here is derived from an EMBL/GenBank/DDBJ whole genome shotgun (WGS) entry which is preliminary data.</text>
</comment>
<organism evidence="6 7">
    <name type="scientific">Neobacillus niacini</name>
    <dbReference type="NCBI Taxonomy" id="86668"/>
    <lineage>
        <taxon>Bacteria</taxon>
        <taxon>Bacillati</taxon>
        <taxon>Bacillota</taxon>
        <taxon>Bacilli</taxon>
        <taxon>Bacillales</taxon>
        <taxon>Bacillaceae</taxon>
        <taxon>Neobacillus</taxon>
    </lineage>
</organism>
<evidence type="ECO:0000313" key="6">
    <source>
        <dbReference type="EMBL" id="NYE07760.1"/>
    </source>
</evidence>
<reference evidence="7" key="2">
    <citation type="submission" date="2020-08" db="EMBL/GenBank/DDBJ databases">
        <title>The Agave Microbiome: Exploring the role of microbial communities in plant adaptations to desert environments.</title>
        <authorList>
            <person name="Partida-Martinez L.P."/>
        </authorList>
    </citation>
    <scope>NUCLEOTIDE SEQUENCE [LARGE SCALE GENOMIC DNA]</scope>
    <source>
        <strain evidence="7">AT2.8</strain>
    </source>
</reference>
<evidence type="ECO:0000313" key="7">
    <source>
        <dbReference type="Proteomes" id="UP000548423"/>
    </source>
</evidence>
<dbReference type="SMART" id="SM01006">
    <property type="entry name" value="AlcB"/>
    <property type="match status" value="1"/>
</dbReference>
<evidence type="ECO:0000256" key="1">
    <source>
        <dbReference type="ARBA" id="ARBA00003818"/>
    </source>
</evidence>
<dbReference type="Gene3D" id="3.40.630.30">
    <property type="match status" value="1"/>
</dbReference>
<dbReference type="EMBL" id="JACCBX010000010">
    <property type="protein sequence ID" value="NYE07760.1"/>
    <property type="molecule type" value="Genomic_DNA"/>
</dbReference>
<dbReference type="PANTHER" id="PTHR31438:SF1">
    <property type="entry name" value="LYSINE N-ACYLTRANSFERASE C17G9.06C-RELATED"/>
    <property type="match status" value="1"/>
</dbReference>
<evidence type="ECO:0000256" key="2">
    <source>
        <dbReference type="ARBA" id="ARBA00004924"/>
    </source>
</evidence>
<proteinExistence type="predicted"/>
<reference evidence="7" key="1">
    <citation type="submission" date="2020-07" db="EMBL/GenBank/DDBJ databases">
        <authorList>
            <person name="Partida-Martinez L."/>
            <person name="Huntemann M."/>
            <person name="Clum A."/>
            <person name="Wang J."/>
            <person name="Palaniappan K."/>
            <person name="Ritter S."/>
            <person name="Chen I.-M."/>
            <person name="Stamatis D."/>
            <person name="Reddy T."/>
            <person name="O'Malley R."/>
            <person name="Daum C."/>
            <person name="Shapiro N."/>
            <person name="Ivanova N."/>
            <person name="Kyrpides N."/>
            <person name="Woyke T."/>
        </authorList>
    </citation>
    <scope>NUCLEOTIDE SEQUENCE [LARGE SCALE GENOMIC DNA]</scope>
    <source>
        <strain evidence="7">AT2.8</strain>
    </source>
</reference>
<comment type="pathway">
    <text evidence="2">Siderophore biosynthesis.</text>
</comment>
<dbReference type="PANTHER" id="PTHR31438">
    <property type="entry name" value="LYSINE N-ACYLTRANSFERASE C17G9.06C-RELATED"/>
    <property type="match status" value="1"/>
</dbReference>
<dbReference type="Proteomes" id="UP000548423">
    <property type="component" value="Unassembled WGS sequence"/>
</dbReference>
<dbReference type="InterPro" id="IPR016181">
    <property type="entry name" value="Acyl_CoA_acyltransferase"/>
</dbReference>
<protein>
    <recommendedName>
        <fullName evidence="3">Lysine N-acyltransferase MbtK</fullName>
    </recommendedName>
    <alternativeName>
        <fullName evidence="4">Mycobactin synthase protein K</fullName>
    </alternativeName>
</protein>
<feature type="domain" description="Acyltransferase MbtK/IucB-like conserved" evidence="5">
    <location>
        <begin position="2"/>
        <end position="45"/>
    </location>
</feature>
<dbReference type="InterPro" id="IPR019432">
    <property type="entry name" value="Acyltransferase_MbtK/IucB-like"/>
</dbReference>
<gene>
    <name evidence="6" type="ORF">F4694_004577</name>
</gene>
<accession>A0A852TFS9</accession>
<dbReference type="AlphaFoldDB" id="A0A852TFS9"/>
<sequence length="195" mass="22722">MTGKDIDILHTWMQLPHIAPFWKLNVSRDRFAGYLDRTLNAENKRVFLVYVDDLPVAYLMAYSIFQDPVKDYYEAKSGDLGMHLLIGPREFLNKDDGLMLIRAMTAFLMKKYECGRIIGEPDVRNRIVIPILKRIGGERFGTITMPHKKAALMIGDRNRFYRYLLTKDVEFRKEPKLEDNTFWKAGAPCEKEPSN</sequence>
<name>A0A852TFS9_9BACI</name>
<dbReference type="GO" id="GO:0019290">
    <property type="term" value="P:siderophore biosynthetic process"/>
    <property type="evidence" value="ECO:0007669"/>
    <property type="project" value="InterPro"/>
</dbReference>
<evidence type="ECO:0000256" key="4">
    <source>
        <dbReference type="ARBA" id="ARBA00031122"/>
    </source>
</evidence>
<dbReference type="Pfam" id="PF13523">
    <property type="entry name" value="Acetyltransf_8"/>
    <property type="match status" value="1"/>
</dbReference>